<keyword evidence="1" id="KW-0812">Transmembrane</keyword>
<proteinExistence type="predicted"/>
<evidence type="ECO:0000313" key="2">
    <source>
        <dbReference type="EMBL" id="CAB4131588.1"/>
    </source>
</evidence>
<keyword evidence="1" id="KW-1133">Transmembrane helix</keyword>
<feature type="transmembrane region" description="Helical" evidence="1">
    <location>
        <begin position="24"/>
        <end position="46"/>
    </location>
</feature>
<gene>
    <name evidence="2" type="ORF">UFOVP132_161</name>
</gene>
<keyword evidence="1" id="KW-0472">Membrane</keyword>
<name>A0A6J5LAG3_9CAUD</name>
<dbReference type="EMBL" id="LR796247">
    <property type="protein sequence ID" value="CAB4131588.1"/>
    <property type="molecule type" value="Genomic_DNA"/>
</dbReference>
<organism evidence="2">
    <name type="scientific">uncultured Caudovirales phage</name>
    <dbReference type="NCBI Taxonomy" id="2100421"/>
    <lineage>
        <taxon>Viruses</taxon>
        <taxon>Duplodnaviria</taxon>
        <taxon>Heunggongvirae</taxon>
        <taxon>Uroviricota</taxon>
        <taxon>Caudoviricetes</taxon>
        <taxon>Peduoviridae</taxon>
        <taxon>Maltschvirus</taxon>
        <taxon>Maltschvirus maltsch</taxon>
    </lineage>
</organism>
<accession>A0A6J5LAG3</accession>
<protein>
    <submittedName>
        <fullName evidence="2">Uncharacterized protein</fullName>
    </submittedName>
</protein>
<reference evidence="2" key="1">
    <citation type="submission" date="2020-04" db="EMBL/GenBank/DDBJ databases">
        <authorList>
            <person name="Chiriac C."/>
            <person name="Salcher M."/>
            <person name="Ghai R."/>
            <person name="Kavagutti S V."/>
        </authorList>
    </citation>
    <scope>NUCLEOTIDE SEQUENCE</scope>
</reference>
<sequence length="51" mass="5779">MWKLWAKALGEKASDEDGEADKVAIIRTFIIISYIVTNMFIVAGVIRHWNG</sequence>
<evidence type="ECO:0000256" key="1">
    <source>
        <dbReference type="SAM" id="Phobius"/>
    </source>
</evidence>